<dbReference type="InterPro" id="IPR013320">
    <property type="entry name" value="ConA-like_dom_sf"/>
</dbReference>
<feature type="region of interest" description="Disordered" evidence="3">
    <location>
        <begin position="13"/>
        <end position="33"/>
    </location>
</feature>
<evidence type="ECO:0000313" key="6">
    <source>
        <dbReference type="Proteomes" id="UP001180487"/>
    </source>
</evidence>
<dbReference type="Gene3D" id="2.60.120.200">
    <property type="match status" value="1"/>
</dbReference>
<dbReference type="InterPro" id="IPR013783">
    <property type="entry name" value="Ig-like_fold"/>
</dbReference>
<keyword evidence="6" id="KW-1185">Reference proteome</keyword>
<evidence type="ECO:0000313" key="5">
    <source>
        <dbReference type="EMBL" id="MDR7375382.1"/>
    </source>
</evidence>
<evidence type="ECO:0000256" key="3">
    <source>
        <dbReference type="SAM" id="MobiDB-lite"/>
    </source>
</evidence>
<dbReference type="InterPro" id="IPR006311">
    <property type="entry name" value="TAT_signal"/>
</dbReference>
<dbReference type="SUPFAM" id="SSF49899">
    <property type="entry name" value="Concanavalin A-like lectins/glucanases"/>
    <property type="match status" value="1"/>
</dbReference>
<organism evidence="5 6">
    <name type="scientific">Rhodoferax ferrireducens</name>
    <dbReference type="NCBI Taxonomy" id="192843"/>
    <lineage>
        <taxon>Bacteria</taxon>
        <taxon>Pseudomonadati</taxon>
        <taxon>Pseudomonadota</taxon>
        <taxon>Betaproteobacteria</taxon>
        <taxon>Burkholderiales</taxon>
        <taxon>Comamonadaceae</taxon>
        <taxon>Rhodoferax</taxon>
    </lineage>
</organism>
<keyword evidence="2" id="KW-0456">Lyase</keyword>
<name>A0ABU2C220_9BURK</name>
<protein>
    <recommendedName>
        <fullName evidence="4">Fibronectin type-III domain-containing protein</fullName>
    </recommendedName>
</protein>
<comment type="caution">
    <text evidence="5">The sequence shown here is derived from an EMBL/GenBank/DDBJ whole genome shotgun (WGS) entry which is preliminary data.</text>
</comment>
<evidence type="ECO:0000256" key="2">
    <source>
        <dbReference type="ARBA" id="ARBA00023239"/>
    </source>
</evidence>
<dbReference type="InterPro" id="IPR036116">
    <property type="entry name" value="FN3_sf"/>
</dbReference>
<dbReference type="Gene3D" id="1.50.10.100">
    <property type="entry name" value="Chondroitin AC/alginate lyase"/>
    <property type="match status" value="1"/>
</dbReference>
<dbReference type="InterPro" id="IPR003961">
    <property type="entry name" value="FN3_dom"/>
</dbReference>
<sequence>MKKLKPYQTIARDLGSDAASRPVEPLDACGEPSQTVDSMSRRMFLYGLGVLGLPACGGGASDSGATASTASTSTSVAFAASESSTLVSDATSANSSTEVSTARVFVHPGLLHTEADFERMRSKVAALAQPWTDGWNALTSNGRSQLGASPRPLETVVRGGTGQNFAQMYIDIARAYQLALRWQVSGDTRYADLAVTFLNAWSSTLKTVTGNADRFLAAGIYGYQFANAAEIMRSYSGWAAADFARFQNMMLTVFYPLSSDFLARHNGAEITNYWANWDQCSLACILAVGVLCDRVDIYDEAMGYYKNGQGNGAGLEAVYHVHPGYLGQWQESGRDQGHCTLGIGLAGAFCEMAWNQGDDLYGYENNRFLAGAEYVAKTNLLDANGAFYVMPYLTNKNKQGSQTQLSTAGQGSVRPIWESVYNHYAGRRGIAAPYCALQVAQLHPERDGSNGDQLGFGTLTFSRDPLAASPSGLTAQCSGQQVILSWWGVPNASSYTVKRATSQGGPYTTTVASGITDLLTYTDTNVDGAAAYYYVVTAATASGETAPSAEAKAIITPELLVRLRFNETSGTAAADASGNGYTGSLVNGPLWVAGRTDNAVSLDGTDDYVSLPDGVVADLADFSIATWVFVDAAGTWARVFDFGSGARRSMFLTPRNGSGVVRYAISTVHAYNEQVIDGSTALPTGQWVHVAVTLSGTVGTLYVNGSVAGTNTAMTLAPFRLGGTTQNWIGRSQYPDPYLKGRVQDFRIYRGALSAAEIAALV</sequence>
<dbReference type="EMBL" id="JAVDXT010000001">
    <property type="protein sequence ID" value="MDR7375382.1"/>
    <property type="molecule type" value="Genomic_DNA"/>
</dbReference>
<evidence type="ECO:0000256" key="1">
    <source>
        <dbReference type="ARBA" id="ARBA00022729"/>
    </source>
</evidence>
<dbReference type="Gene3D" id="2.60.40.10">
    <property type="entry name" value="Immunoglobulins"/>
    <property type="match status" value="1"/>
</dbReference>
<feature type="domain" description="Fibronectin type-III" evidence="4">
    <location>
        <begin position="469"/>
        <end position="559"/>
    </location>
</feature>
<accession>A0ABU2C220</accession>
<evidence type="ECO:0000259" key="4">
    <source>
        <dbReference type="PROSITE" id="PS50853"/>
    </source>
</evidence>
<proteinExistence type="predicted"/>
<dbReference type="SUPFAM" id="SSF48230">
    <property type="entry name" value="Chondroitin AC/alginate lyase"/>
    <property type="match status" value="1"/>
</dbReference>
<gene>
    <name evidence="5" type="ORF">J2X19_000040</name>
</gene>
<dbReference type="PROSITE" id="PS51318">
    <property type="entry name" value="TAT"/>
    <property type="match status" value="1"/>
</dbReference>
<dbReference type="InterPro" id="IPR008929">
    <property type="entry name" value="Chondroitin_lyas"/>
</dbReference>
<reference evidence="5 6" key="1">
    <citation type="submission" date="2023-07" db="EMBL/GenBank/DDBJ databases">
        <title>Sorghum-associated microbial communities from plants grown in Nebraska, USA.</title>
        <authorList>
            <person name="Schachtman D."/>
        </authorList>
    </citation>
    <scope>NUCLEOTIDE SEQUENCE [LARGE SCALE GENOMIC DNA]</scope>
    <source>
        <strain evidence="5 6">BE313</strain>
    </source>
</reference>
<dbReference type="InterPro" id="IPR008397">
    <property type="entry name" value="Alginate_lyase_dom"/>
</dbReference>
<dbReference type="PROSITE" id="PS50853">
    <property type="entry name" value="FN3"/>
    <property type="match status" value="1"/>
</dbReference>
<dbReference type="Pfam" id="PF13385">
    <property type="entry name" value="Laminin_G_3"/>
    <property type="match status" value="1"/>
</dbReference>
<dbReference type="SUPFAM" id="SSF49265">
    <property type="entry name" value="Fibronectin type III"/>
    <property type="match status" value="1"/>
</dbReference>
<keyword evidence="1" id="KW-0732">Signal</keyword>
<dbReference type="Pfam" id="PF05426">
    <property type="entry name" value="Alginate_lyase"/>
    <property type="match status" value="1"/>
</dbReference>
<dbReference type="Proteomes" id="UP001180487">
    <property type="component" value="Unassembled WGS sequence"/>
</dbReference>